<sequence length="64" mass="7375">MGAKSNHETTAAKWNSRYSTINRKAALRCCRKRCSAILKTEDPLQREKHLLQWVGLFARVLLGF</sequence>
<reference evidence="2" key="1">
    <citation type="submission" date="2013-01" db="EMBL/GenBank/DDBJ databases">
        <title>Draft Genome Sequence of a Mulberry Tree, Morus notabilis C.K. Schneid.</title>
        <authorList>
            <person name="He N."/>
            <person name="Zhao S."/>
        </authorList>
    </citation>
    <scope>NUCLEOTIDE SEQUENCE</scope>
</reference>
<keyword evidence="2" id="KW-1185">Reference proteome</keyword>
<dbReference type="Proteomes" id="UP000030645">
    <property type="component" value="Unassembled WGS sequence"/>
</dbReference>
<protein>
    <submittedName>
        <fullName evidence="1">Uncharacterized protein</fullName>
    </submittedName>
</protein>
<evidence type="ECO:0000313" key="2">
    <source>
        <dbReference type="Proteomes" id="UP000030645"/>
    </source>
</evidence>
<organism evidence="1 2">
    <name type="scientific">Morus notabilis</name>
    <dbReference type="NCBI Taxonomy" id="981085"/>
    <lineage>
        <taxon>Eukaryota</taxon>
        <taxon>Viridiplantae</taxon>
        <taxon>Streptophyta</taxon>
        <taxon>Embryophyta</taxon>
        <taxon>Tracheophyta</taxon>
        <taxon>Spermatophyta</taxon>
        <taxon>Magnoliopsida</taxon>
        <taxon>eudicotyledons</taxon>
        <taxon>Gunneridae</taxon>
        <taxon>Pentapetalae</taxon>
        <taxon>rosids</taxon>
        <taxon>fabids</taxon>
        <taxon>Rosales</taxon>
        <taxon>Moraceae</taxon>
        <taxon>Moreae</taxon>
        <taxon>Morus</taxon>
    </lineage>
</organism>
<dbReference type="EMBL" id="KE346271">
    <property type="protein sequence ID" value="EXC31767.1"/>
    <property type="molecule type" value="Genomic_DNA"/>
</dbReference>
<evidence type="ECO:0000313" key="1">
    <source>
        <dbReference type="EMBL" id="EXC31767.1"/>
    </source>
</evidence>
<gene>
    <name evidence="1" type="ORF">L484_020591</name>
</gene>
<name>W9S942_9ROSA</name>
<dbReference type="AlphaFoldDB" id="W9S942"/>
<proteinExistence type="predicted"/>
<accession>W9S942</accession>